<dbReference type="HOGENOM" id="CLU_124572_0_0_1"/>
<dbReference type="AlphaFoldDB" id="E3K3H6"/>
<dbReference type="Proteomes" id="UP000008783">
    <property type="component" value="Unassembled WGS sequence"/>
</dbReference>
<dbReference type="RefSeq" id="XP_003323452.2">
    <property type="nucleotide sequence ID" value="XM_003323404.2"/>
</dbReference>
<organism evidence="2 3">
    <name type="scientific">Puccinia graminis f. sp. tritici (strain CRL 75-36-700-3 / race SCCL)</name>
    <name type="common">Black stem rust fungus</name>
    <dbReference type="NCBI Taxonomy" id="418459"/>
    <lineage>
        <taxon>Eukaryota</taxon>
        <taxon>Fungi</taxon>
        <taxon>Dikarya</taxon>
        <taxon>Basidiomycota</taxon>
        <taxon>Pucciniomycotina</taxon>
        <taxon>Pucciniomycetes</taxon>
        <taxon>Pucciniales</taxon>
        <taxon>Pucciniaceae</taxon>
        <taxon>Puccinia</taxon>
    </lineage>
</organism>
<evidence type="ECO:0008006" key="4">
    <source>
        <dbReference type="Google" id="ProtNLM"/>
    </source>
</evidence>
<proteinExistence type="predicted"/>
<evidence type="ECO:0000313" key="3">
    <source>
        <dbReference type="Proteomes" id="UP000008783"/>
    </source>
</evidence>
<accession>E3K3H6</accession>
<gene>
    <name evidence="2" type="ORF">PGTG_04989</name>
</gene>
<feature type="compositionally biased region" description="Low complexity" evidence="1">
    <location>
        <begin position="13"/>
        <end position="36"/>
    </location>
</feature>
<dbReference type="InParanoid" id="E3K3H6"/>
<name>E3K3H6_PUCGT</name>
<reference evidence="3" key="2">
    <citation type="journal article" date="2011" name="Proc. Natl. Acad. Sci. U.S.A.">
        <title>Obligate biotrophy features unraveled by the genomic analysis of rust fungi.</title>
        <authorList>
            <person name="Duplessis S."/>
            <person name="Cuomo C.A."/>
            <person name="Lin Y.-C."/>
            <person name="Aerts A."/>
            <person name="Tisserant E."/>
            <person name="Veneault-Fourrey C."/>
            <person name="Joly D.L."/>
            <person name="Hacquard S."/>
            <person name="Amselem J."/>
            <person name="Cantarel B.L."/>
            <person name="Chiu R."/>
            <person name="Coutinho P.M."/>
            <person name="Feau N."/>
            <person name="Field M."/>
            <person name="Frey P."/>
            <person name="Gelhaye E."/>
            <person name="Goldberg J."/>
            <person name="Grabherr M.G."/>
            <person name="Kodira C.D."/>
            <person name="Kohler A."/>
            <person name="Kuees U."/>
            <person name="Lindquist E.A."/>
            <person name="Lucas S.M."/>
            <person name="Mago R."/>
            <person name="Mauceli E."/>
            <person name="Morin E."/>
            <person name="Murat C."/>
            <person name="Pangilinan J.L."/>
            <person name="Park R."/>
            <person name="Pearson M."/>
            <person name="Quesneville H."/>
            <person name="Rouhier N."/>
            <person name="Sakthikumar S."/>
            <person name="Salamov A.A."/>
            <person name="Schmutz J."/>
            <person name="Selles B."/>
            <person name="Shapiro H."/>
            <person name="Tanguay P."/>
            <person name="Tuskan G.A."/>
            <person name="Henrissat B."/>
            <person name="Van de Peer Y."/>
            <person name="Rouze P."/>
            <person name="Ellis J.G."/>
            <person name="Dodds P.N."/>
            <person name="Schein J.E."/>
            <person name="Zhong S."/>
            <person name="Hamelin R.C."/>
            <person name="Grigoriev I.V."/>
            <person name="Szabo L.J."/>
            <person name="Martin F."/>
        </authorList>
    </citation>
    <scope>NUCLEOTIDE SEQUENCE [LARGE SCALE GENOMIC DNA]</scope>
    <source>
        <strain evidence="3">CRL 75-36-700-3 / race SCCL</strain>
    </source>
</reference>
<sequence length="165" mass="18353">MASSTRKRKKPNSSHPSSPSPSRSQSQQRNTTSTQEDQSDQTKGEDNDQPTSTAPIETTDEEELKKAQKVAAAAQSPCYAFYMTPELSTQRDKKNLFMIAYPCKMCGIKINRPTSDSSCGNLNKHRAGCIRKQNQQTDRSVKMVDPTKASWKHPRRPGKYGSGCP</sequence>
<reference key="1">
    <citation type="submission" date="2007-01" db="EMBL/GenBank/DDBJ databases">
        <title>The Genome Sequence of Puccinia graminis f. sp. tritici Strain CRL 75-36-700-3.</title>
        <authorList>
            <consortium name="The Broad Institute Genome Sequencing Platform"/>
            <person name="Birren B."/>
            <person name="Lander E."/>
            <person name="Galagan J."/>
            <person name="Nusbaum C."/>
            <person name="Devon K."/>
            <person name="Cuomo C."/>
            <person name="Jaffe D."/>
            <person name="Butler J."/>
            <person name="Alvarez P."/>
            <person name="Gnerre S."/>
            <person name="Grabherr M."/>
            <person name="Mauceli E."/>
            <person name="Brockman W."/>
            <person name="Young S."/>
            <person name="LaButti K."/>
            <person name="Sykes S."/>
            <person name="DeCaprio D."/>
            <person name="Crawford M."/>
            <person name="Koehrsen M."/>
            <person name="Engels R."/>
            <person name="Montgomery P."/>
            <person name="Pearson M."/>
            <person name="Howarth C."/>
            <person name="Larson L."/>
            <person name="White J."/>
            <person name="Zeng Q."/>
            <person name="Kodira C."/>
            <person name="Yandava C."/>
            <person name="Alvarado L."/>
            <person name="O'Leary S."/>
            <person name="Szabo L."/>
            <person name="Dean R."/>
            <person name="Schein J."/>
        </authorList>
    </citation>
    <scope>NUCLEOTIDE SEQUENCE</scope>
    <source>
        <strain>CRL 75-36-700-3</strain>
    </source>
</reference>
<dbReference type="KEGG" id="pgr:PGTG_04989"/>
<keyword evidence="3" id="KW-1185">Reference proteome</keyword>
<protein>
    <recommendedName>
        <fullName evidence="4">BED-type domain-containing protein</fullName>
    </recommendedName>
</protein>
<feature type="compositionally biased region" description="Basic residues" evidence="1">
    <location>
        <begin position="1"/>
        <end position="12"/>
    </location>
</feature>
<dbReference type="EMBL" id="DS178271">
    <property type="protein sequence ID" value="EFP79033.2"/>
    <property type="molecule type" value="Genomic_DNA"/>
</dbReference>
<dbReference type="VEuPathDB" id="FungiDB:PGTG_04989"/>
<feature type="region of interest" description="Disordered" evidence="1">
    <location>
        <begin position="130"/>
        <end position="165"/>
    </location>
</feature>
<dbReference type="GeneID" id="10530854"/>
<feature type="region of interest" description="Disordered" evidence="1">
    <location>
        <begin position="1"/>
        <end position="69"/>
    </location>
</feature>
<dbReference type="OrthoDB" id="10479304at2759"/>
<evidence type="ECO:0000256" key="1">
    <source>
        <dbReference type="SAM" id="MobiDB-lite"/>
    </source>
</evidence>
<evidence type="ECO:0000313" key="2">
    <source>
        <dbReference type="EMBL" id="EFP79033.2"/>
    </source>
</evidence>